<dbReference type="Proteomes" id="UP000807353">
    <property type="component" value="Unassembled WGS sequence"/>
</dbReference>
<accession>A0A9P6C7W1</accession>
<feature type="non-terminal residue" evidence="4">
    <location>
        <position position="108"/>
    </location>
</feature>
<sequence>MSSKVCLLTSVERLTLNVVLFKSRLIRAYQLVVLGSGAVGKSALTIQFIRGKFIDEWDPTIEVDTYRKPYMIGEEIVMLDVLDTAGEEEYQSMRESYINQGEGFLLVY</sequence>
<keyword evidence="5" id="KW-1185">Reference proteome</keyword>
<name>A0A9P6C7W1_9AGAR</name>
<gene>
    <name evidence="4" type="ORF">BDZ94DRAFT_1205919</name>
</gene>
<evidence type="ECO:0000256" key="3">
    <source>
        <dbReference type="ARBA" id="ARBA00023134"/>
    </source>
</evidence>
<dbReference type="PROSITE" id="PS51419">
    <property type="entry name" value="RAB"/>
    <property type="match status" value="1"/>
</dbReference>
<dbReference type="EMBL" id="MU150828">
    <property type="protein sequence ID" value="KAF9455272.1"/>
    <property type="molecule type" value="Genomic_DNA"/>
</dbReference>
<reference evidence="4" key="1">
    <citation type="submission" date="2020-11" db="EMBL/GenBank/DDBJ databases">
        <authorList>
            <consortium name="DOE Joint Genome Institute"/>
            <person name="Ahrendt S."/>
            <person name="Riley R."/>
            <person name="Andreopoulos W."/>
            <person name="Labutti K."/>
            <person name="Pangilinan J."/>
            <person name="Ruiz-Duenas F.J."/>
            <person name="Barrasa J.M."/>
            <person name="Sanchez-Garcia M."/>
            <person name="Camarero S."/>
            <person name="Miyauchi S."/>
            <person name="Serrano A."/>
            <person name="Linde D."/>
            <person name="Babiker R."/>
            <person name="Drula E."/>
            <person name="Ayuso-Fernandez I."/>
            <person name="Pacheco R."/>
            <person name="Padilla G."/>
            <person name="Ferreira P."/>
            <person name="Barriuso J."/>
            <person name="Kellner H."/>
            <person name="Castanera R."/>
            <person name="Alfaro M."/>
            <person name="Ramirez L."/>
            <person name="Pisabarro A.G."/>
            <person name="Kuo A."/>
            <person name="Tritt A."/>
            <person name="Lipzen A."/>
            <person name="He G."/>
            <person name="Yan M."/>
            <person name="Ng V."/>
            <person name="Cullen D."/>
            <person name="Martin F."/>
            <person name="Rosso M.-N."/>
            <person name="Henrissat B."/>
            <person name="Hibbett D."/>
            <person name="Martinez A.T."/>
            <person name="Grigoriev I.V."/>
        </authorList>
    </citation>
    <scope>NUCLEOTIDE SEQUENCE</scope>
    <source>
        <strain evidence="4">CBS 247.69</strain>
    </source>
</reference>
<evidence type="ECO:0000256" key="2">
    <source>
        <dbReference type="ARBA" id="ARBA00022741"/>
    </source>
</evidence>
<dbReference type="GO" id="GO:0007165">
    <property type="term" value="P:signal transduction"/>
    <property type="evidence" value="ECO:0007669"/>
    <property type="project" value="InterPro"/>
</dbReference>
<proteinExistence type="predicted"/>
<dbReference type="GO" id="GO:0003924">
    <property type="term" value="F:GTPase activity"/>
    <property type="evidence" value="ECO:0007669"/>
    <property type="project" value="InterPro"/>
</dbReference>
<dbReference type="InterPro" id="IPR001806">
    <property type="entry name" value="Small_GTPase"/>
</dbReference>
<dbReference type="NCBIfam" id="TIGR00231">
    <property type="entry name" value="small_GTP"/>
    <property type="match status" value="1"/>
</dbReference>
<organism evidence="4 5">
    <name type="scientific">Collybia nuda</name>
    <dbReference type="NCBI Taxonomy" id="64659"/>
    <lineage>
        <taxon>Eukaryota</taxon>
        <taxon>Fungi</taxon>
        <taxon>Dikarya</taxon>
        <taxon>Basidiomycota</taxon>
        <taxon>Agaricomycotina</taxon>
        <taxon>Agaricomycetes</taxon>
        <taxon>Agaricomycetidae</taxon>
        <taxon>Agaricales</taxon>
        <taxon>Tricholomatineae</taxon>
        <taxon>Clitocybaceae</taxon>
        <taxon>Collybia</taxon>
    </lineage>
</organism>
<comment type="caution">
    <text evidence="4">The sequence shown here is derived from an EMBL/GenBank/DDBJ whole genome shotgun (WGS) entry which is preliminary data.</text>
</comment>
<protein>
    <submittedName>
        <fullName evidence="4">Ras family-domain-containing protein</fullName>
    </submittedName>
</protein>
<dbReference type="InterPro" id="IPR005225">
    <property type="entry name" value="Small_GTP-bd"/>
</dbReference>
<keyword evidence="3" id="KW-0342">GTP-binding</keyword>
<dbReference type="GO" id="GO:0005886">
    <property type="term" value="C:plasma membrane"/>
    <property type="evidence" value="ECO:0007669"/>
    <property type="project" value="UniProtKB-SubCell"/>
</dbReference>
<keyword evidence="2" id="KW-0547">Nucleotide-binding</keyword>
<dbReference type="InterPro" id="IPR020849">
    <property type="entry name" value="Small_GTPase_Ras-type"/>
</dbReference>
<dbReference type="PROSITE" id="PS51421">
    <property type="entry name" value="RAS"/>
    <property type="match status" value="1"/>
</dbReference>
<evidence type="ECO:0000256" key="1">
    <source>
        <dbReference type="ARBA" id="ARBA00004342"/>
    </source>
</evidence>
<dbReference type="SUPFAM" id="SSF52540">
    <property type="entry name" value="P-loop containing nucleoside triphosphate hydrolases"/>
    <property type="match status" value="1"/>
</dbReference>
<dbReference type="GO" id="GO:0005525">
    <property type="term" value="F:GTP binding"/>
    <property type="evidence" value="ECO:0007669"/>
    <property type="project" value="UniProtKB-KW"/>
</dbReference>
<dbReference type="SMART" id="SM00173">
    <property type="entry name" value="RAS"/>
    <property type="match status" value="1"/>
</dbReference>
<dbReference type="InterPro" id="IPR027417">
    <property type="entry name" value="P-loop_NTPase"/>
</dbReference>
<dbReference type="PRINTS" id="PR00449">
    <property type="entry name" value="RASTRNSFRMNG"/>
</dbReference>
<evidence type="ECO:0000313" key="5">
    <source>
        <dbReference type="Proteomes" id="UP000807353"/>
    </source>
</evidence>
<dbReference type="PANTHER" id="PTHR24070">
    <property type="entry name" value="RAS, DI-RAS, AND RHEB FAMILY MEMBERS OF SMALL GTPASE SUPERFAMILY"/>
    <property type="match status" value="1"/>
</dbReference>
<dbReference type="AlphaFoldDB" id="A0A9P6C7W1"/>
<evidence type="ECO:0000313" key="4">
    <source>
        <dbReference type="EMBL" id="KAF9455272.1"/>
    </source>
</evidence>
<dbReference type="OrthoDB" id="5976022at2759"/>
<dbReference type="Pfam" id="PF00071">
    <property type="entry name" value="Ras"/>
    <property type="match status" value="1"/>
</dbReference>
<comment type="subcellular location">
    <subcellularLocation>
        <location evidence="1">Cell membrane</location>
        <topology evidence="1">Lipid-anchor</topology>
        <orientation evidence="1">Cytoplasmic side</orientation>
    </subcellularLocation>
</comment>
<dbReference type="Gene3D" id="3.40.50.300">
    <property type="entry name" value="P-loop containing nucleotide triphosphate hydrolases"/>
    <property type="match status" value="1"/>
</dbReference>